<reference evidence="2 3" key="1">
    <citation type="submission" date="2019-05" db="EMBL/GenBank/DDBJ databases">
        <title>Another draft genome of Portunus trituberculatus and its Hox gene families provides insights of decapod evolution.</title>
        <authorList>
            <person name="Jeong J.-H."/>
            <person name="Song I."/>
            <person name="Kim S."/>
            <person name="Choi T."/>
            <person name="Kim D."/>
            <person name="Ryu S."/>
            <person name="Kim W."/>
        </authorList>
    </citation>
    <scope>NUCLEOTIDE SEQUENCE [LARGE SCALE GENOMIC DNA]</scope>
    <source>
        <tissue evidence="2">Muscle</tissue>
    </source>
</reference>
<keyword evidence="3" id="KW-1185">Reference proteome</keyword>
<name>A0A5B7E078_PORTR</name>
<protein>
    <submittedName>
        <fullName evidence="2">Uncharacterized protein</fullName>
    </submittedName>
</protein>
<accession>A0A5B7E078</accession>
<evidence type="ECO:0000313" key="3">
    <source>
        <dbReference type="Proteomes" id="UP000324222"/>
    </source>
</evidence>
<proteinExistence type="predicted"/>
<gene>
    <name evidence="2" type="ORF">E2C01_019884</name>
</gene>
<sequence length="109" mass="11880">MNQALLVTNHLAAVAQLTSRAAQRFGSGQSRRGRSLAPGMGHDPRMAPAPATPGLWISCQVLNTLAWRHASPRHRQHQGAGWYLDDVDLSMSRLGQRWQSKGQAAQGES</sequence>
<dbReference type="EMBL" id="VSRR010001642">
    <property type="protein sequence ID" value="MPC26737.1"/>
    <property type="molecule type" value="Genomic_DNA"/>
</dbReference>
<evidence type="ECO:0000313" key="2">
    <source>
        <dbReference type="EMBL" id="MPC26737.1"/>
    </source>
</evidence>
<dbReference type="AlphaFoldDB" id="A0A5B7E078"/>
<organism evidence="2 3">
    <name type="scientific">Portunus trituberculatus</name>
    <name type="common">Swimming crab</name>
    <name type="synonym">Neptunus trituberculatus</name>
    <dbReference type="NCBI Taxonomy" id="210409"/>
    <lineage>
        <taxon>Eukaryota</taxon>
        <taxon>Metazoa</taxon>
        <taxon>Ecdysozoa</taxon>
        <taxon>Arthropoda</taxon>
        <taxon>Crustacea</taxon>
        <taxon>Multicrustacea</taxon>
        <taxon>Malacostraca</taxon>
        <taxon>Eumalacostraca</taxon>
        <taxon>Eucarida</taxon>
        <taxon>Decapoda</taxon>
        <taxon>Pleocyemata</taxon>
        <taxon>Brachyura</taxon>
        <taxon>Eubrachyura</taxon>
        <taxon>Portunoidea</taxon>
        <taxon>Portunidae</taxon>
        <taxon>Portuninae</taxon>
        <taxon>Portunus</taxon>
    </lineage>
</organism>
<feature type="region of interest" description="Disordered" evidence="1">
    <location>
        <begin position="22"/>
        <end position="50"/>
    </location>
</feature>
<dbReference type="Proteomes" id="UP000324222">
    <property type="component" value="Unassembled WGS sequence"/>
</dbReference>
<comment type="caution">
    <text evidence="2">The sequence shown here is derived from an EMBL/GenBank/DDBJ whole genome shotgun (WGS) entry which is preliminary data.</text>
</comment>
<evidence type="ECO:0000256" key="1">
    <source>
        <dbReference type="SAM" id="MobiDB-lite"/>
    </source>
</evidence>